<organism evidence="4 5">
    <name type="scientific">Paraphoma chrysanthemicola</name>
    <dbReference type="NCBI Taxonomy" id="798071"/>
    <lineage>
        <taxon>Eukaryota</taxon>
        <taxon>Fungi</taxon>
        <taxon>Dikarya</taxon>
        <taxon>Ascomycota</taxon>
        <taxon>Pezizomycotina</taxon>
        <taxon>Dothideomycetes</taxon>
        <taxon>Pleosporomycetidae</taxon>
        <taxon>Pleosporales</taxon>
        <taxon>Pleosporineae</taxon>
        <taxon>Phaeosphaeriaceae</taxon>
        <taxon>Paraphoma</taxon>
    </lineage>
</organism>
<evidence type="ECO:0000259" key="3">
    <source>
        <dbReference type="PROSITE" id="PS51388"/>
    </source>
</evidence>
<evidence type="ECO:0000313" key="4">
    <source>
        <dbReference type="EMBL" id="KAH7090389.1"/>
    </source>
</evidence>
<dbReference type="EMBL" id="JAGMVJ010000005">
    <property type="protein sequence ID" value="KAH7090389.1"/>
    <property type="molecule type" value="Genomic_DNA"/>
</dbReference>
<feature type="region of interest" description="Disordered" evidence="2">
    <location>
        <begin position="1"/>
        <end position="39"/>
    </location>
</feature>
<feature type="domain" description="GED" evidence="3">
    <location>
        <begin position="304"/>
        <end position="396"/>
    </location>
</feature>
<dbReference type="Proteomes" id="UP000813461">
    <property type="component" value="Unassembled WGS sequence"/>
</dbReference>
<accession>A0A8K0W1C1</accession>
<protein>
    <recommendedName>
        <fullName evidence="3">GED domain-containing protein</fullName>
    </recommendedName>
</protein>
<evidence type="ECO:0000256" key="2">
    <source>
        <dbReference type="SAM" id="MobiDB-lite"/>
    </source>
</evidence>
<evidence type="ECO:0000256" key="1">
    <source>
        <dbReference type="SAM" id="Coils"/>
    </source>
</evidence>
<feature type="compositionally biased region" description="Low complexity" evidence="2">
    <location>
        <begin position="1"/>
        <end position="14"/>
    </location>
</feature>
<name>A0A8K0W1C1_9PLEO</name>
<reference evidence="4" key="1">
    <citation type="journal article" date="2021" name="Nat. Commun.">
        <title>Genetic determinants of endophytism in the Arabidopsis root mycobiome.</title>
        <authorList>
            <person name="Mesny F."/>
            <person name="Miyauchi S."/>
            <person name="Thiergart T."/>
            <person name="Pickel B."/>
            <person name="Atanasova L."/>
            <person name="Karlsson M."/>
            <person name="Huettel B."/>
            <person name="Barry K.W."/>
            <person name="Haridas S."/>
            <person name="Chen C."/>
            <person name="Bauer D."/>
            <person name="Andreopoulos W."/>
            <person name="Pangilinan J."/>
            <person name="LaButti K."/>
            <person name="Riley R."/>
            <person name="Lipzen A."/>
            <person name="Clum A."/>
            <person name="Drula E."/>
            <person name="Henrissat B."/>
            <person name="Kohler A."/>
            <person name="Grigoriev I.V."/>
            <person name="Martin F.M."/>
            <person name="Hacquard S."/>
        </authorList>
    </citation>
    <scope>NUCLEOTIDE SEQUENCE</scope>
    <source>
        <strain evidence="4">MPI-SDFR-AT-0120</strain>
    </source>
</reference>
<keyword evidence="5" id="KW-1185">Reference proteome</keyword>
<proteinExistence type="predicted"/>
<dbReference type="AlphaFoldDB" id="A0A8K0W1C1"/>
<dbReference type="OrthoDB" id="415706at2759"/>
<sequence>MPSSQASNASSMSMDISVCDEPTASAPPNAASNGPQRTKDELEEVLKSTLRELTQLDEERLTVREERMFLNSISMKVKHILEAGMNGSYQHHFFTAVDQNPPTASGENGRFFRAIVQQLNKDFTSCMRLRGCTYALLEGEDQNLTTAANLERIRHQANFSAAFSFTRPQAIEWVLRYLYHYHNNGNPGTAAPRVISQLFVQMSEPWKKLATQHIDRVVNQCFNFIGTVLNYATRLDISDRIMRKHVFHVLDEAASNAKEELAQLLVDKDHHTWTSAQHFAARVHTGAGPAMQNKTAPDLRISTGNDLLNTLCAYYADQFEYFIAAVVNQVIERHIITPLSEKIFSDIVVAGMTQEEVRDVVGEKREVMEIRKELETRRELLEKELRVFNWVLESEG</sequence>
<feature type="compositionally biased region" description="Low complexity" evidence="2">
    <location>
        <begin position="24"/>
        <end position="33"/>
    </location>
</feature>
<dbReference type="InterPro" id="IPR020850">
    <property type="entry name" value="GED_dom"/>
</dbReference>
<keyword evidence="1" id="KW-0175">Coiled coil</keyword>
<feature type="coiled-coil region" evidence="1">
    <location>
        <begin position="39"/>
        <end position="66"/>
    </location>
</feature>
<comment type="caution">
    <text evidence="4">The sequence shown here is derived from an EMBL/GenBank/DDBJ whole genome shotgun (WGS) entry which is preliminary data.</text>
</comment>
<evidence type="ECO:0000313" key="5">
    <source>
        <dbReference type="Proteomes" id="UP000813461"/>
    </source>
</evidence>
<dbReference type="PROSITE" id="PS51388">
    <property type="entry name" value="GED"/>
    <property type="match status" value="1"/>
</dbReference>
<gene>
    <name evidence="4" type="ORF">FB567DRAFT_617790</name>
</gene>